<feature type="domain" description="Electron transfer flavoprotein alpha/beta-subunit N-terminal" evidence="6">
    <location>
        <begin position="4"/>
        <end position="200"/>
    </location>
</feature>
<dbReference type="SMART" id="SM00893">
    <property type="entry name" value="ETF"/>
    <property type="match status" value="1"/>
</dbReference>
<organism evidence="7 8">
    <name type="scientific">Sorangium atrum</name>
    <dbReference type="NCBI Taxonomy" id="2995308"/>
    <lineage>
        <taxon>Bacteria</taxon>
        <taxon>Pseudomonadati</taxon>
        <taxon>Myxococcota</taxon>
        <taxon>Polyangia</taxon>
        <taxon>Polyangiales</taxon>
        <taxon>Polyangiaceae</taxon>
        <taxon>Sorangium</taxon>
    </lineage>
</organism>
<dbReference type="InterPro" id="IPR014730">
    <property type="entry name" value="ETF_a/b_N"/>
</dbReference>
<dbReference type="InterPro" id="IPR014731">
    <property type="entry name" value="ETF_asu_C"/>
</dbReference>
<comment type="caution">
    <text evidence="7">The sequence shown here is derived from an EMBL/GenBank/DDBJ whole genome shotgun (WGS) entry which is preliminary data.</text>
</comment>
<evidence type="ECO:0000313" key="7">
    <source>
        <dbReference type="EMBL" id="MDC0680701.1"/>
    </source>
</evidence>
<evidence type="ECO:0000256" key="5">
    <source>
        <dbReference type="ARBA" id="ARBA00022982"/>
    </source>
</evidence>
<dbReference type="InterPro" id="IPR014729">
    <property type="entry name" value="Rossmann-like_a/b/a_fold"/>
</dbReference>
<comment type="similarity">
    <text evidence="1">Belongs to the ETF alpha-subunit/FixB family.</text>
</comment>
<dbReference type="SUPFAM" id="SSF52467">
    <property type="entry name" value="DHS-like NAD/FAD-binding domain"/>
    <property type="match status" value="1"/>
</dbReference>
<dbReference type="Proteomes" id="UP001217485">
    <property type="component" value="Unassembled WGS sequence"/>
</dbReference>
<protein>
    <submittedName>
        <fullName evidence="7">Electron transfer flavoprotein subunit alpha/FixB family protein</fullName>
    </submittedName>
</protein>
<dbReference type="Pfam" id="PF01012">
    <property type="entry name" value="ETF"/>
    <property type="match status" value="1"/>
</dbReference>
<dbReference type="CDD" id="cd01715">
    <property type="entry name" value="ETF_alpha"/>
    <property type="match status" value="1"/>
</dbReference>
<gene>
    <name evidence="7" type="ORF">POL72_23385</name>
</gene>
<keyword evidence="2" id="KW-0813">Transport</keyword>
<accession>A0ABT5C2S4</accession>
<keyword evidence="8" id="KW-1185">Reference proteome</keyword>
<dbReference type="PANTHER" id="PTHR43153:SF1">
    <property type="entry name" value="ELECTRON TRANSFER FLAVOPROTEIN SUBUNIT ALPHA, MITOCHONDRIAL"/>
    <property type="match status" value="1"/>
</dbReference>
<keyword evidence="4" id="KW-0274">FAD</keyword>
<dbReference type="PIRSF" id="PIRSF000089">
    <property type="entry name" value="Electra_flavoP_a"/>
    <property type="match status" value="1"/>
</dbReference>
<dbReference type="PANTHER" id="PTHR43153">
    <property type="entry name" value="ELECTRON TRANSFER FLAVOPROTEIN ALPHA"/>
    <property type="match status" value="1"/>
</dbReference>
<dbReference type="EMBL" id="JAQNDK010000002">
    <property type="protein sequence ID" value="MDC0680701.1"/>
    <property type="molecule type" value="Genomic_DNA"/>
</dbReference>
<keyword evidence="3" id="KW-0285">Flavoprotein</keyword>
<evidence type="ECO:0000256" key="1">
    <source>
        <dbReference type="ARBA" id="ARBA00005817"/>
    </source>
</evidence>
<proteinExistence type="inferred from homology"/>
<sequence>MADVLVVAEAADGKLKKTTHSAVTFARQAAAALGGTYSILVIGDALGDAAAEAATLGAAKVLVAQASSLKDYVAERYVPTVAAAAKGTANADPRTSATYAVVVGTASAYGKDLLPRVAARLSAGFASDISELLPEGGKLKYKRPMYAGNAYGVCTVSTPVQVVSVRQSAFAAAEPTGSTSPIEQVAVVPPSAAAERVEFVSFDQVKSERPELTEAKVVVSGGRALKERFNEVLDPLADVLGAAVGASRAACDAGYAASDLQVGQTGKVVAPSLYIAVGISGAIQHLAGMKGSKVIVAINKDADAPIFQVADYGLVADLFATVPELAKQIQAARS</sequence>
<dbReference type="RefSeq" id="WP_272097729.1">
    <property type="nucleotide sequence ID" value="NZ_JAQNDK010000002.1"/>
</dbReference>
<evidence type="ECO:0000256" key="4">
    <source>
        <dbReference type="ARBA" id="ARBA00022827"/>
    </source>
</evidence>
<dbReference type="Gene3D" id="3.40.50.1220">
    <property type="entry name" value="TPP-binding domain"/>
    <property type="match status" value="1"/>
</dbReference>
<dbReference type="SUPFAM" id="SSF52402">
    <property type="entry name" value="Adenine nucleotide alpha hydrolases-like"/>
    <property type="match status" value="1"/>
</dbReference>
<name>A0ABT5C2S4_9BACT</name>
<reference evidence="7 8" key="1">
    <citation type="submission" date="2023-01" db="EMBL/GenBank/DDBJ databases">
        <title>Minimal conservation of predation-associated metabolite biosynthetic gene clusters underscores biosynthetic potential of Myxococcota including descriptions for ten novel species: Archangium lansinium sp. nov., Myxococcus landrumus sp. nov., Nannocystis bai.</title>
        <authorList>
            <person name="Ahearne A."/>
            <person name="Stevens C."/>
            <person name="Dowd S."/>
        </authorList>
    </citation>
    <scope>NUCLEOTIDE SEQUENCE [LARGE SCALE GENOMIC DNA]</scope>
    <source>
        <strain evidence="7 8">WIWO2</strain>
    </source>
</reference>
<evidence type="ECO:0000256" key="2">
    <source>
        <dbReference type="ARBA" id="ARBA00022448"/>
    </source>
</evidence>
<dbReference type="InterPro" id="IPR029035">
    <property type="entry name" value="DHS-like_NAD/FAD-binding_dom"/>
</dbReference>
<dbReference type="PROSITE" id="PS00696">
    <property type="entry name" value="ETF_ALPHA"/>
    <property type="match status" value="1"/>
</dbReference>
<dbReference type="InterPro" id="IPR018206">
    <property type="entry name" value="ETF_asu_C_CS"/>
</dbReference>
<evidence type="ECO:0000313" key="8">
    <source>
        <dbReference type="Proteomes" id="UP001217485"/>
    </source>
</evidence>
<keyword evidence="5" id="KW-0249">Electron transport</keyword>
<evidence type="ECO:0000259" key="6">
    <source>
        <dbReference type="SMART" id="SM00893"/>
    </source>
</evidence>
<dbReference type="Pfam" id="PF00766">
    <property type="entry name" value="ETF_alpha"/>
    <property type="match status" value="1"/>
</dbReference>
<evidence type="ECO:0000256" key="3">
    <source>
        <dbReference type="ARBA" id="ARBA00022630"/>
    </source>
</evidence>
<dbReference type="Gene3D" id="3.40.50.620">
    <property type="entry name" value="HUPs"/>
    <property type="match status" value="1"/>
</dbReference>
<dbReference type="InterPro" id="IPR033947">
    <property type="entry name" value="ETF_alpha_N"/>
</dbReference>
<dbReference type="InterPro" id="IPR001308">
    <property type="entry name" value="ETF_a/FixB"/>
</dbReference>